<evidence type="ECO:0000256" key="2">
    <source>
        <dbReference type="ARBA" id="ARBA00022448"/>
    </source>
</evidence>
<name>A0ABV4H021_9ACTN</name>
<accession>A0ABV4H021</accession>
<dbReference type="EMBL" id="JBGFTU010000008">
    <property type="protein sequence ID" value="MEZ0164912.1"/>
    <property type="molecule type" value="Genomic_DNA"/>
</dbReference>
<dbReference type="Gene3D" id="3.40.50.300">
    <property type="entry name" value="P-loop containing nucleotide triphosphate hydrolases"/>
    <property type="match status" value="2"/>
</dbReference>
<dbReference type="CDD" id="cd03225">
    <property type="entry name" value="ABC_cobalt_CbiO_domain1"/>
    <property type="match status" value="1"/>
</dbReference>
<comment type="similarity">
    <text evidence="1">Belongs to the ABC transporter superfamily.</text>
</comment>
<dbReference type="InterPro" id="IPR017871">
    <property type="entry name" value="ABC_transporter-like_CS"/>
</dbReference>
<keyword evidence="3" id="KW-0547">Nucleotide-binding</keyword>
<organism evidence="6 7">
    <name type="scientific">Kineococcus halophytocola</name>
    <dbReference type="NCBI Taxonomy" id="3234027"/>
    <lineage>
        <taxon>Bacteria</taxon>
        <taxon>Bacillati</taxon>
        <taxon>Actinomycetota</taxon>
        <taxon>Actinomycetes</taxon>
        <taxon>Kineosporiales</taxon>
        <taxon>Kineosporiaceae</taxon>
        <taxon>Kineococcus</taxon>
    </lineage>
</organism>
<gene>
    <name evidence="6" type="ORF">AB2L27_09060</name>
</gene>
<evidence type="ECO:0000313" key="6">
    <source>
        <dbReference type="EMBL" id="MEZ0164912.1"/>
    </source>
</evidence>
<evidence type="ECO:0000259" key="5">
    <source>
        <dbReference type="PROSITE" id="PS50893"/>
    </source>
</evidence>
<dbReference type="GO" id="GO:0005524">
    <property type="term" value="F:ATP binding"/>
    <property type="evidence" value="ECO:0007669"/>
    <property type="project" value="UniProtKB-KW"/>
</dbReference>
<proteinExistence type="inferred from homology"/>
<dbReference type="PANTHER" id="PTHR43553:SF24">
    <property type="entry name" value="ENERGY-COUPLING FACTOR TRANSPORTER ATP-BINDING PROTEIN ECFA1"/>
    <property type="match status" value="1"/>
</dbReference>
<feature type="domain" description="ABC transporter" evidence="5">
    <location>
        <begin position="275"/>
        <end position="495"/>
    </location>
</feature>
<dbReference type="InterPro" id="IPR050095">
    <property type="entry name" value="ECF_ABC_transporter_ATP-bd"/>
</dbReference>
<reference evidence="6 7" key="1">
    <citation type="submission" date="2024-07" db="EMBL/GenBank/DDBJ databases">
        <authorList>
            <person name="Thanompreechachai J."/>
            <person name="Duangmal K."/>
        </authorList>
    </citation>
    <scope>NUCLEOTIDE SEQUENCE [LARGE SCALE GENOMIC DNA]</scope>
    <source>
        <strain evidence="6 7">LSe6-4</strain>
    </source>
</reference>
<keyword evidence="2" id="KW-0813">Transport</keyword>
<dbReference type="SUPFAM" id="SSF52540">
    <property type="entry name" value="P-loop containing nucleoside triphosphate hydrolases"/>
    <property type="match status" value="2"/>
</dbReference>
<keyword evidence="4 6" id="KW-0067">ATP-binding</keyword>
<dbReference type="RefSeq" id="WP_370441148.1">
    <property type="nucleotide sequence ID" value="NZ_JBGFTU010000008.1"/>
</dbReference>
<evidence type="ECO:0000256" key="4">
    <source>
        <dbReference type="ARBA" id="ARBA00022840"/>
    </source>
</evidence>
<keyword evidence="7" id="KW-1185">Reference proteome</keyword>
<dbReference type="InterPro" id="IPR015856">
    <property type="entry name" value="ABC_transpr_CbiO/EcfA_su"/>
</dbReference>
<protein>
    <submittedName>
        <fullName evidence="6">ATP-binding cassette domain-containing protein</fullName>
    </submittedName>
</protein>
<dbReference type="InterPro" id="IPR003439">
    <property type="entry name" value="ABC_transporter-like_ATP-bd"/>
</dbReference>
<dbReference type="Proteomes" id="UP001565927">
    <property type="component" value="Unassembled WGS sequence"/>
</dbReference>
<dbReference type="Pfam" id="PF00005">
    <property type="entry name" value="ABC_tran"/>
    <property type="match status" value="2"/>
</dbReference>
<evidence type="ECO:0000256" key="3">
    <source>
        <dbReference type="ARBA" id="ARBA00022741"/>
    </source>
</evidence>
<dbReference type="InterPro" id="IPR003593">
    <property type="entry name" value="AAA+_ATPase"/>
</dbReference>
<dbReference type="PROSITE" id="PS00211">
    <property type="entry name" value="ABC_TRANSPORTER_1"/>
    <property type="match status" value="2"/>
</dbReference>
<dbReference type="SMART" id="SM00382">
    <property type="entry name" value="AAA"/>
    <property type="match status" value="2"/>
</dbReference>
<evidence type="ECO:0000256" key="1">
    <source>
        <dbReference type="ARBA" id="ARBA00005417"/>
    </source>
</evidence>
<dbReference type="PROSITE" id="PS50893">
    <property type="entry name" value="ABC_TRANSPORTER_2"/>
    <property type="match status" value="2"/>
</dbReference>
<feature type="domain" description="ABC transporter" evidence="5">
    <location>
        <begin position="4"/>
        <end position="234"/>
    </location>
</feature>
<dbReference type="InterPro" id="IPR027417">
    <property type="entry name" value="P-loop_NTPase"/>
</dbReference>
<dbReference type="PANTHER" id="PTHR43553">
    <property type="entry name" value="HEAVY METAL TRANSPORTER"/>
    <property type="match status" value="1"/>
</dbReference>
<comment type="caution">
    <text evidence="6">The sequence shown here is derived from an EMBL/GenBank/DDBJ whole genome shotgun (WGS) entry which is preliminary data.</text>
</comment>
<sequence>MPHLALRGLTVTTAGGRTLVRDVDLDVAAGERVLLAGPSGAGKSTVLRALAGLLEEDVEAEGDVRLDGRPAVPGEVGLLVQDPLDALVAPTAGRDTAFGPENAGLDRPRTWRQVARAHAAARYTAGRDREVRTLSGGERQRLALAGTLAADPAVLLLDEPTSMLDAATAAVVRSAVLDAAGDARGLLVVDHDVAGWAPHVDRVVVLGAHGGVVHDAPVRQSRPAPAGTGDLWWPGVPAPAPLEVPAGLLTPALAPAPTPGTGDGEVLRGRGLGLVRTRRGLRPRPPATVLAGVDLTLTAGALTPVTGGSGAGKSSLLSLLAGLAAPTSGTLLAAPALAGRRGRRAPHTWTSRELAARVGWVPQFPEHTFVAATVRAEVAVTASVLGRDPGRGEELLEVLGLAAHADANPFRLSGGEQRRLALAGALAAGPALVVADEPTVGQDRSTWAVVAGLLAAAARDGAAVAVGTHDARLLDALRHHGTTPVHLSGGVRAQVAA</sequence>
<evidence type="ECO:0000313" key="7">
    <source>
        <dbReference type="Proteomes" id="UP001565927"/>
    </source>
</evidence>